<reference evidence="2 3" key="1">
    <citation type="submission" date="2023-01" db="EMBL/GenBank/DDBJ databases">
        <authorList>
            <person name="Whitehead M."/>
        </authorList>
    </citation>
    <scope>NUCLEOTIDE SEQUENCE [LARGE SCALE GENOMIC DNA]</scope>
</reference>
<dbReference type="Proteomes" id="UP001160148">
    <property type="component" value="Unassembled WGS sequence"/>
</dbReference>
<protein>
    <recommendedName>
        <fullName evidence="1">Transposable element P transposase-like C-terminal domain-containing protein</fullName>
    </recommendedName>
</protein>
<organism evidence="2 3">
    <name type="scientific">Macrosiphum euphorbiae</name>
    <name type="common">potato aphid</name>
    <dbReference type="NCBI Taxonomy" id="13131"/>
    <lineage>
        <taxon>Eukaryota</taxon>
        <taxon>Metazoa</taxon>
        <taxon>Ecdysozoa</taxon>
        <taxon>Arthropoda</taxon>
        <taxon>Hexapoda</taxon>
        <taxon>Insecta</taxon>
        <taxon>Pterygota</taxon>
        <taxon>Neoptera</taxon>
        <taxon>Paraneoptera</taxon>
        <taxon>Hemiptera</taxon>
        <taxon>Sternorrhyncha</taxon>
        <taxon>Aphidomorpha</taxon>
        <taxon>Aphidoidea</taxon>
        <taxon>Aphididae</taxon>
        <taxon>Macrosiphini</taxon>
        <taxon>Macrosiphum</taxon>
    </lineage>
</organism>
<gene>
    <name evidence="2" type="ORF">MEUPH1_LOCUS5950</name>
</gene>
<dbReference type="EMBL" id="CARXXK010000001">
    <property type="protein sequence ID" value="CAI6349384.1"/>
    <property type="molecule type" value="Genomic_DNA"/>
</dbReference>
<name>A0AAV0W0D3_9HEMI</name>
<evidence type="ECO:0000259" key="1">
    <source>
        <dbReference type="Pfam" id="PF12596"/>
    </source>
</evidence>
<sequence length="152" mass="18080">MTEDAVEYLAGWIAKKYKQKFPELGCTTTESKMKSIDEHDYLLPSWIDYLSYGGLIVPSNNFKKHIFRAERVFKKITKQKIPKGPGVVKQLLHKIMNRMDIEEKYRPVIHTFVRQRIFIRMKYANKNHQILASKRKAKLQLQKLQKLRKLMT</sequence>
<evidence type="ECO:0000313" key="2">
    <source>
        <dbReference type="EMBL" id="CAI6349384.1"/>
    </source>
</evidence>
<dbReference type="InterPro" id="IPR022242">
    <property type="entry name" value="TNP-like_C"/>
</dbReference>
<keyword evidence="3" id="KW-1185">Reference proteome</keyword>
<dbReference type="Pfam" id="PF12596">
    <property type="entry name" value="Tnp_P_element_C"/>
    <property type="match status" value="1"/>
</dbReference>
<accession>A0AAV0W0D3</accession>
<evidence type="ECO:0000313" key="3">
    <source>
        <dbReference type="Proteomes" id="UP001160148"/>
    </source>
</evidence>
<feature type="domain" description="Transposable element P transposase-like C-terminal" evidence="1">
    <location>
        <begin position="1"/>
        <end position="31"/>
    </location>
</feature>
<proteinExistence type="predicted"/>
<comment type="caution">
    <text evidence="2">The sequence shown here is derived from an EMBL/GenBank/DDBJ whole genome shotgun (WGS) entry which is preliminary data.</text>
</comment>
<dbReference type="AlphaFoldDB" id="A0AAV0W0D3"/>